<dbReference type="AlphaFoldDB" id="A0AA91J329"/>
<comment type="caution">
    <text evidence="2">The sequence shown here is derived from an EMBL/GenBank/DDBJ whole genome shotgun (WGS) entry which is preliminary data.</text>
</comment>
<dbReference type="EMBL" id="LYTK01000012">
    <property type="protein sequence ID" value="OBQ66249.1"/>
    <property type="molecule type" value="Genomic_DNA"/>
</dbReference>
<feature type="coiled-coil region" evidence="1">
    <location>
        <begin position="43"/>
        <end position="78"/>
    </location>
</feature>
<sequence length="84" mass="9503">MPSEHDHDRRGLIRLMLKMPALRGALQIRSATNANLLGLCGAYEDASAALERLRKETTNSNRAAIEEYEELCTELENDIIRMCQ</sequence>
<evidence type="ECO:0000256" key="1">
    <source>
        <dbReference type="SAM" id="Coils"/>
    </source>
</evidence>
<reference evidence="2 3" key="1">
    <citation type="submission" date="2016-05" db="EMBL/GenBank/DDBJ databases">
        <authorList>
            <person name="Ramsay J.P."/>
        </authorList>
    </citation>
    <scope>NUCLEOTIDE SEQUENCE [LARGE SCALE GENOMIC DNA]</scope>
    <source>
        <strain evidence="2 3">NZP2042</strain>
    </source>
</reference>
<keyword evidence="1" id="KW-0175">Coiled coil</keyword>
<proteinExistence type="predicted"/>
<name>A0AA91J329_RHILI</name>
<evidence type="ECO:0000313" key="3">
    <source>
        <dbReference type="Proteomes" id="UP000093737"/>
    </source>
</evidence>
<gene>
    <name evidence="2" type="ORF">A8145_12670</name>
</gene>
<protein>
    <submittedName>
        <fullName evidence="2">Uncharacterized protein</fullName>
    </submittedName>
</protein>
<organism evidence="2 3">
    <name type="scientific">Rhizobium loti</name>
    <name type="common">Mesorhizobium loti</name>
    <dbReference type="NCBI Taxonomy" id="381"/>
    <lineage>
        <taxon>Bacteria</taxon>
        <taxon>Pseudomonadati</taxon>
        <taxon>Pseudomonadota</taxon>
        <taxon>Alphaproteobacteria</taxon>
        <taxon>Hyphomicrobiales</taxon>
        <taxon>Phyllobacteriaceae</taxon>
        <taxon>Mesorhizobium</taxon>
    </lineage>
</organism>
<evidence type="ECO:0000313" key="2">
    <source>
        <dbReference type="EMBL" id="OBQ66249.1"/>
    </source>
</evidence>
<dbReference type="Proteomes" id="UP000093737">
    <property type="component" value="Unassembled WGS sequence"/>
</dbReference>
<accession>A0AA91J329</accession>